<dbReference type="SMART" id="SM00448">
    <property type="entry name" value="REC"/>
    <property type="match status" value="1"/>
</dbReference>
<dbReference type="SUPFAM" id="SSF52172">
    <property type="entry name" value="CheY-like"/>
    <property type="match status" value="1"/>
</dbReference>
<feature type="domain" description="Response regulatory" evidence="7">
    <location>
        <begin position="1"/>
        <end position="99"/>
    </location>
</feature>
<dbReference type="Pfam" id="PF00072">
    <property type="entry name" value="Response_reg"/>
    <property type="match status" value="1"/>
</dbReference>
<evidence type="ECO:0000256" key="2">
    <source>
        <dbReference type="ARBA" id="ARBA00012438"/>
    </source>
</evidence>
<geneLocation type="plasmid" evidence="9">
    <name>pne_3</name>
</geneLocation>
<dbReference type="SMART" id="SM00387">
    <property type="entry name" value="HATPase_c"/>
    <property type="match status" value="1"/>
</dbReference>
<evidence type="ECO:0000256" key="3">
    <source>
        <dbReference type="ARBA" id="ARBA00022777"/>
    </source>
</evidence>
<dbReference type="InterPro" id="IPR005467">
    <property type="entry name" value="His_kinase_dom"/>
</dbReference>
<dbReference type="InterPro" id="IPR036890">
    <property type="entry name" value="HATPase_C_sf"/>
</dbReference>
<evidence type="ECO:0000313" key="8">
    <source>
        <dbReference type="EMBL" id="QMS86238.1"/>
    </source>
</evidence>
<keyword evidence="4" id="KW-0902">Two-component regulatory system</keyword>
<dbReference type="GO" id="GO:0000155">
    <property type="term" value="F:phosphorelay sensor kinase activity"/>
    <property type="evidence" value="ECO:0007669"/>
    <property type="project" value="InterPro"/>
</dbReference>
<keyword evidence="3" id="KW-0808">Transferase</keyword>
<accession>A0A7D7L8P3</accession>
<dbReference type="CDD" id="cd17574">
    <property type="entry name" value="REC_OmpR"/>
    <property type="match status" value="1"/>
</dbReference>
<reference evidence="9" key="1">
    <citation type="submission" date="2020-06" db="EMBL/GenBank/DDBJ databases">
        <title>Nostoc edaphicum CCNP1411 genome.</title>
        <authorList>
            <person name="Fidor A."/>
            <person name="Grabski M."/>
            <person name="Gawor J."/>
            <person name="Gromadka R."/>
            <person name="Wegrzyn G."/>
            <person name="Mazur-Marzec H."/>
        </authorList>
    </citation>
    <scope>NUCLEOTIDE SEQUENCE [LARGE SCALE GENOMIC DNA]</scope>
    <source>
        <strain evidence="9">CCNP1411</strain>
        <plasmid evidence="9">pne_3</plasmid>
    </source>
</reference>
<dbReference type="SUPFAM" id="SSF47384">
    <property type="entry name" value="Homodimeric domain of signal transducing histidine kinase"/>
    <property type="match status" value="1"/>
</dbReference>
<evidence type="ECO:0000313" key="9">
    <source>
        <dbReference type="Proteomes" id="UP000514713"/>
    </source>
</evidence>
<feature type="modified residue" description="4-aspartylphosphate" evidence="5">
    <location>
        <position position="33"/>
    </location>
</feature>
<dbReference type="InterPro" id="IPR001789">
    <property type="entry name" value="Sig_transdc_resp-reg_receiver"/>
</dbReference>
<dbReference type="EC" id="2.7.13.3" evidence="2"/>
<evidence type="ECO:0000259" key="6">
    <source>
        <dbReference type="PROSITE" id="PS50109"/>
    </source>
</evidence>
<keyword evidence="3" id="KW-0418">Kinase</keyword>
<feature type="domain" description="Histidine kinase" evidence="6">
    <location>
        <begin position="240"/>
        <end position="448"/>
    </location>
</feature>
<dbReference type="PROSITE" id="PS50109">
    <property type="entry name" value="HIS_KIN"/>
    <property type="match status" value="1"/>
</dbReference>
<dbReference type="EMBL" id="CP054695">
    <property type="protein sequence ID" value="QMS86238.1"/>
    <property type="molecule type" value="Genomic_DNA"/>
</dbReference>
<dbReference type="KEGG" id="ned:HUN01_01050"/>
<dbReference type="Pfam" id="PF02518">
    <property type="entry name" value="HATPase_c"/>
    <property type="match status" value="1"/>
</dbReference>
<name>A0A7D7L8P3_9NOSO</name>
<dbReference type="Gene3D" id="3.30.565.10">
    <property type="entry name" value="Histidine kinase-like ATPase, C-terminal domain"/>
    <property type="match status" value="1"/>
</dbReference>
<evidence type="ECO:0000256" key="1">
    <source>
        <dbReference type="ARBA" id="ARBA00000085"/>
    </source>
</evidence>
<evidence type="ECO:0000256" key="5">
    <source>
        <dbReference type="PROSITE-ProRule" id="PRU00169"/>
    </source>
</evidence>
<gene>
    <name evidence="8" type="ORF">HUN01_01050</name>
</gene>
<evidence type="ECO:0000256" key="4">
    <source>
        <dbReference type="ARBA" id="ARBA00023012"/>
    </source>
</evidence>
<dbReference type="PANTHER" id="PTHR43065:SF48">
    <property type="entry name" value="HISTIDINE KINASE"/>
    <property type="match status" value="1"/>
</dbReference>
<dbReference type="InterPro" id="IPR011006">
    <property type="entry name" value="CheY-like_superfamily"/>
</dbReference>
<dbReference type="AlphaFoldDB" id="A0A7D7L8P3"/>
<keyword evidence="8" id="KW-0614">Plasmid</keyword>
<protein>
    <recommendedName>
        <fullName evidence="2">histidine kinase</fullName>
        <ecNumber evidence="2">2.7.13.3</ecNumber>
    </recommendedName>
</protein>
<keyword evidence="5" id="KW-0597">Phosphoprotein</keyword>
<organism evidence="8 9">
    <name type="scientific">Nostoc edaphicum CCNP1411</name>
    <dbReference type="NCBI Taxonomy" id="1472755"/>
    <lineage>
        <taxon>Bacteria</taxon>
        <taxon>Bacillati</taxon>
        <taxon>Cyanobacteriota</taxon>
        <taxon>Cyanophyceae</taxon>
        <taxon>Nostocales</taxon>
        <taxon>Nostocaceae</taxon>
        <taxon>Nostoc</taxon>
    </lineage>
</organism>
<dbReference type="Gene3D" id="3.40.50.2300">
    <property type="match status" value="1"/>
</dbReference>
<dbReference type="SUPFAM" id="SSF55874">
    <property type="entry name" value="ATPase domain of HSP90 chaperone/DNA topoisomerase II/histidine kinase"/>
    <property type="match status" value="1"/>
</dbReference>
<dbReference type="Gene3D" id="1.10.287.130">
    <property type="match status" value="1"/>
</dbReference>
<dbReference type="PRINTS" id="PR00344">
    <property type="entry name" value="BCTRLSENSOR"/>
</dbReference>
<dbReference type="Proteomes" id="UP000514713">
    <property type="component" value="Plasmid pNe_3"/>
</dbReference>
<dbReference type="InterPro" id="IPR003594">
    <property type="entry name" value="HATPase_dom"/>
</dbReference>
<dbReference type="InterPro" id="IPR004358">
    <property type="entry name" value="Sig_transdc_His_kin-like_C"/>
</dbReference>
<comment type="catalytic activity">
    <reaction evidence="1">
        <text>ATP + protein L-histidine = ADP + protein N-phospho-L-histidine.</text>
        <dbReference type="EC" id="2.7.13.3"/>
    </reaction>
</comment>
<proteinExistence type="predicted"/>
<dbReference type="PANTHER" id="PTHR43065">
    <property type="entry name" value="SENSOR HISTIDINE KINASE"/>
    <property type="match status" value="1"/>
</dbReference>
<dbReference type="InterPro" id="IPR036097">
    <property type="entry name" value="HisK_dim/P_sf"/>
</dbReference>
<dbReference type="PROSITE" id="PS50110">
    <property type="entry name" value="RESPONSE_REGULATORY"/>
    <property type="match status" value="1"/>
</dbReference>
<evidence type="ECO:0000259" key="7">
    <source>
        <dbReference type="PROSITE" id="PS50110"/>
    </source>
</evidence>
<sequence length="449" mass="49725">MLYSLGQNLVKAHSGMEALRCLLNQDFALILLDVQMPGMDGFETANLIRERSVSTPIIFLTAFNTSDNLVSKGYSLGAVDYLIKTISPEILTSKVAVFVDLFKKTEEVKRQAAQLKMQELQMLSQQHEKLIALGKLAAGLAHELNNPASAARRAAEHLCHTMQILEALALRRIEQHLTPTQLERILELKRDAIEYAATLDDLDYLAQIDLEDELADWLESNGVANGWRLAPTLVGAGLNTVALEAINNLVATDALNDVLTWLEATLASATVLNVLDQGTDRIFKIVKAVKAYSYMDQTPRQYVDLHEGLDNTLIILGYKLKSRSVTVIREYSPNQPHIPVYASALNQVWTNLIDNAIDAVGEGGMIWVRTTSEKDYLIVEIADNGLGIPPEIQSRIFEPFFTTKDVGAGTGLGLEIAYRIVVGQHNGDIRCFSKPGDTRFQVHLPFADR</sequence>
<keyword evidence="9" id="KW-1185">Reference proteome</keyword>